<dbReference type="AlphaFoldDB" id="A0ABD2QMP7"/>
<dbReference type="SMART" id="SM00271">
    <property type="entry name" value="DnaJ"/>
    <property type="match status" value="1"/>
</dbReference>
<dbReference type="Gene3D" id="1.10.287.110">
    <property type="entry name" value="DnaJ domain"/>
    <property type="match status" value="1"/>
</dbReference>
<dbReference type="GO" id="GO:0005743">
    <property type="term" value="C:mitochondrial inner membrane"/>
    <property type="evidence" value="ECO:0007669"/>
    <property type="project" value="UniProtKB-SubCell"/>
</dbReference>
<dbReference type="PROSITE" id="PS50076">
    <property type="entry name" value="DNAJ_2"/>
    <property type="match status" value="1"/>
</dbReference>
<dbReference type="EMBL" id="JBJKFK010000054">
    <property type="protein sequence ID" value="KAL3320407.1"/>
    <property type="molecule type" value="Genomic_DNA"/>
</dbReference>
<evidence type="ECO:0000313" key="10">
    <source>
        <dbReference type="Proteomes" id="UP001626550"/>
    </source>
</evidence>
<evidence type="ECO:0000313" key="9">
    <source>
        <dbReference type="EMBL" id="KAL3320407.1"/>
    </source>
</evidence>
<dbReference type="Proteomes" id="UP001626550">
    <property type="component" value="Unassembled WGS sequence"/>
</dbReference>
<dbReference type="SUPFAM" id="SSF46565">
    <property type="entry name" value="Chaperone J-domain"/>
    <property type="match status" value="1"/>
</dbReference>
<comment type="caution">
    <text evidence="9">The sequence shown here is derived from an EMBL/GenBank/DDBJ whole genome shotgun (WGS) entry which is preliminary data.</text>
</comment>
<protein>
    <submittedName>
        <fullName evidence="9">DnaJ of subfamily C member 19</fullName>
    </submittedName>
</protein>
<keyword evidence="4" id="KW-1133">Transmembrane helix</keyword>
<evidence type="ECO:0000256" key="3">
    <source>
        <dbReference type="ARBA" id="ARBA00022792"/>
    </source>
</evidence>
<dbReference type="PANTHER" id="PTHR12763:SF28">
    <property type="entry name" value="GEO10507P1-RELATED"/>
    <property type="match status" value="1"/>
</dbReference>
<dbReference type="InterPro" id="IPR036869">
    <property type="entry name" value="J_dom_sf"/>
</dbReference>
<keyword evidence="6" id="KW-0472">Membrane</keyword>
<dbReference type="PANTHER" id="PTHR12763">
    <property type="match status" value="1"/>
</dbReference>
<comment type="similarity">
    <text evidence="7">Belongs to the TIM14 family.</text>
</comment>
<evidence type="ECO:0000259" key="8">
    <source>
        <dbReference type="PROSITE" id="PS50076"/>
    </source>
</evidence>
<keyword evidence="5" id="KW-0496">Mitochondrion</keyword>
<accession>A0ABD2QMP7</accession>
<evidence type="ECO:0000256" key="4">
    <source>
        <dbReference type="ARBA" id="ARBA00022989"/>
    </source>
</evidence>
<keyword evidence="3" id="KW-0999">Mitochondrion inner membrane</keyword>
<dbReference type="FunFam" id="1.10.287.110:FF:000001">
    <property type="entry name" value="Import inner membrane translocase subunit tim14"/>
    <property type="match status" value="1"/>
</dbReference>
<feature type="domain" description="J" evidence="8">
    <location>
        <begin position="28"/>
        <end position="81"/>
    </location>
</feature>
<keyword evidence="10" id="KW-1185">Reference proteome</keyword>
<dbReference type="InterPro" id="IPR001623">
    <property type="entry name" value="DnaJ_domain"/>
</dbReference>
<evidence type="ECO:0000256" key="1">
    <source>
        <dbReference type="ARBA" id="ARBA00004434"/>
    </source>
</evidence>
<sequence>MPAKSTSPIFSYSKYYRGGFEHTMTRREASLILGVSSQSTPNKIKEAHKRIMLLNHPDRGGSPYLAAKINEAKDYLESNKS</sequence>
<reference evidence="9 10" key="1">
    <citation type="submission" date="2024-11" db="EMBL/GenBank/DDBJ databases">
        <title>Adaptive evolution of stress response genes in parasites aligns with host niche diversity.</title>
        <authorList>
            <person name="Hahn C."/>
            <person name="Resl P."/>
        </authorList>
    </citation>
    <scope>NUCLEOTIDE SEQUENCE [LARGE SCALE GENOMIC DNA]</scope>
    <source>
        <strain evidence="9">EGGRZ-B1_66</strain>
        <tissue evidence="9">Body</tissue>
    </source>
</reference>
<dbReference type="CDD" id="cd06257">
    <property type="entry name" value="DnaJ"/>
    <property type="match status" value="1"/>
</dbReference>
<name>A0ABD2QMP7_9PLAT</name>
<evidence type="ECO:0000256" key="7">
    <source>
        <dbReference type="ARBA" id="ARBA00038105"/>
    </source>
</evidence>
<evidence type="ECO:0000256" key="6">
    <source>
        <dbReference type="ARBA" id="ARBA00023136"/>
    </source>
</evidence>
<gene>
    <name evidence="9" type="primary">DNAJC19</name>
    <name evidence="9" type="ORF">Ciccas_000913</name>
</gene>
<organism evidence="9 10">
    <name type="scientific">Cichlidogyrus casuarinus</name>
    <dbReference type="NCBI Taxonomy" id="1844966"/>
    <lineage>
        <taxon>Eukaryota</taxon>
        <taxon>Metazoa</taxon>
        <taxon>Spiralia</taxon>
        <taxon>Lophotrochozoa</taxon>
        <taxon>Platyhelminthes</taxon>
        <taxon>Monogenea</taxon>
        <taxon>Monopisthocotylea</taxon>
        <taxon>Dactylogyridea</taxon>
        <taxon>Ancyrocephalidae</taxon>
        <taxon>Cichlidogyrus</taxon>
    </lineage>
</organism>
<evidence type="ECO:0000256" key="5">
    <source>
        <dbReference type="ARBA" id="ARBA00023128"/>
    </source>
</evidence>
<proteinExistence type="inferred from homology"/>
<keyword evidence="2" id="KW-0812">Transmembrane</keyword>
<evidence type="ECO:0000256" key="2">
    <source>
        <dbReference type="ARBA" id="ARBA00022692"/>
    </source>
</evidence>
<comment type="subcellular location">
    <subcellularLocation>
        <location evidence="1">Mitochondrion inner membrane</location>
        <topology evidence="1">Single-pass membrane protein</topology>
    </subcellularLocation>
</comment>